<dbReference type="VEuPathDB" id="AmoebaDB:EIN_205770"/>
<feature type="region of interest" description="Disordered" evidence="1">
    <location>
        <begin position="63"/>
        <end position="86"/>
    </location>
</feature>
<gene>
    <name evidence="2" type="ORF">EIN_205770</name>
</gene>
<feature type="region of interest" description="Disordered" evidence="1">
    <location>
        <begin position="1"/>
        <end position="32"/>
    </location>
</feature>
<sequence>MSKNFECDKMTPEPATPPIPKSESENETEISSLKKLRENSFESFELLENQLFLEDLKAQKKKREIVLRPSEKDSSPTKRISYIPFNLSSSENSEIAEVEKIDEPKVTKKSKTKLAKKSLKKSTKLKIEKIEKAEEEQSDNEEESFNNEQLEDDENRETKQPKKKVVKKRSTKKVAKCKKATKDESDSTSD</sequence>
<protein>
    <submittedName>
        <fullName evidence="2">Uncharacterized protein</fullName>
    </submittedName>
</protein>
<evidence type="ECO:0000313" key="3">
    <source>
        <dbReference type="Proteomes" id="UP000014680"/>
    </source>
</evidence>
<accession>A0A0A1UD02</accession>
<feature type="compositionally biased region" description="Basic and acidic residues" evidence="1">
    <location>
        <begin position="1"/>
        <end position="11"/>
    </location>
</feature>
<feature type="compositionally biased region" description="Basic residues" evidence="1">
    <location>
        <begin position="161"/>
        <end position="179"/>
    </location>
</feature>
<feature type="region of interest" description="Disordered" evidence="1">
    <location>
        <begin position="131"/>
        <end position="190"/>
    </location>
</feature>
<evidence type="ECO:0000313" key="2">
    <source>
        <dbReference type="EMBL" id="ELP91620.1"/>
    </source>
</evidence>
<feature type="compositionally biased region" description="Acidic residues" evidence="1">
    <location>
        <begin position="133"/>
        <end position="155"/>
    </location>
</feature>
<proteinExistence type="predicted"/>
<organism evidence="2 3">
    <name type="scientific">Entamoeba invadens IP1</name>
    <dbReference type="NCBI Taxonomy" id="370355"/>
    <lineage>
        <taxon>Eukaryota</taxon>
        <taxon>Amoebozoa</taxon>
        <taxon>Evosea</taxon>
        <taxon>Archamoebae</taxon>
        <taxon>Mastigamoebida</taxon>
        <taxon>Entamoebidae</taxon>
        <taxon>Entamoeba</taxon>
    </lineage>
</organism>
<feature type="compositionally biased region" description="Basic and acidic residues" evidence="1">
    <location>
        <begin position="180"/>
        <end position="190"/>
    </location>
</feature>
<dbReference type="RefSeq" id="XP_004258391.1">
    <property type="nucleotide sequence ID" value="XM_004258343.1"/>
</dbReference>
<dbReference type="EMBL" id="KB206455">
    <property type="protein sequence ID" value="ELP91620.1"/>
    <property type="molecule type" value="Genomic_DNA"/>
</dbReference>
<reference evidence="2 3" key="1">
    <citation type="submission" date="2012-10" db="EMBL/GenBank/DDBJ databases">
        <authorList>
            <person name="Zafar N."/>
            <person name="Inman J."/>
            <person name="Hall N."/>
            <person name="Lorenzi H."/>
            <person name="Caler E."/>
        </authorList>
    </citation>
    <scope>NUCLEOTIDE SEQUENCE [LARGE SCALE GENOMIC DNA]</scope>
    <source>
        <strain evidence="2 3">IP1</strain>
    </source>
</reference>
<evidence type="ECO:0000256" key="1">
    <source>
        <dbReference type="SAM" id="MobiDB-lite"/>
    </source>
</evidence>
<dbReference type="KEGG" id="eiv:EIN_205770"/>
<keyword evidence="3" id="KW-1185">Reference proteome</keyword>
<feature type="compositionally biased region" description="Basic and acidic residues" evidence="1">
    <location>
        <begin position="63"/>
        <end position="76"/>
    </location>
</feature>
<dbReference type="Proteomes" id="UP000014680">
    <property type="component" value="Unassembled WGS sequence"/>
</dbReference>
<dbReference type="AlphaFoldDB" id="A0A0A1UD02"/>
<dbReference type="GeneID" id="14890632"/>
<name>A0A0A1UD02_ENTIV</name>